<dbReference type="PANTHER" id="PTHR22901">
    <property type="entry name" value="SIALATE O-ACETYLESTERASE"/>
    <property type="match status" value="1"/>
</dbReference>
<dbReference type="OrthoDB" id="9816001at2"/>
<dbReference type="GO" id="GO:0001681">
    <property type="term" value="F:sialate O-acetylesterase activity"/>
    <property type="evidence" value="ECO:0007669"/>
    <property type="project" value="InterPro"/>
</dbReference>
<protein>
    <submittedName>
        <fullName evidence="4">Sialate O-acetylesterase</fullName>
    </submittedName>
</protein>
<keyword evidence="5" id="KW-1185">Reference proteome</keyword>
<dbReference type="Pfam" id="PF03629">
    <property type="entry name" value="SASA"/>
    <property type="match status" value="1"/>
</dbReference>
<dbReference type="InterPro" id="IPR013783">
    <property type="entry name" value="Ig-like_fold"/>
</dbReference>
<dbReference type="InterPro" id="IPR005181">
    <property type="entry name" value="SASA"/>
</dbReference>
<reference evidence="4 5" key="1">
    <citation type="submission" date="2016-11" db="EMBL/GenBank/DDBJ databases">
        <authorList>
            <person name="Jaros S."/>
            <person name="Januszkiewicz K."/>
            <person name="Wedrychowicz H."/>
        </authorList>
    </citation>
    <scope>NUCLEOTIDE SEQUENCE [LARGE SCALE GENOMIC DNA]</scope>
    <source>
        <strain evidence="4 5">DSM 27063</strain>
    </source>
</reference>
<dbReference type="Gene3D" id="3.40.50.1110">
    <property type="entry name" value="SGNH hydrolase"/>
    <property type="match status" value="2"/>
</dbReference>
<dbReference type="Pfam" id="PF13472">
    <property type="entry name" value="Lipase_GDSL_2"/>
    <property type="match status" value="1"/>
</dbReference>
<accession>A0A1M6IF24</accession>
<evidence type="ECO:0000313" key="5">
    <source>
        <dbReference type="Proteomes" id="UP000184050"/>
    </source>
</evidence>
<sequence>MRKRFAVWIAGWLLLVLSIPQNVFGVSFPQNGSEKTKVACVGNSVTRGYGLLFPEKDSYPAQLQELLGQGFEVENFGHSGATLLSKGHRPYIETLEYSEALKFEADIVVIHLGLNDTDPRNWPNFRDEFIRDYMQLVESFRKNNNPEIYICRMSPIFHGHPRFKSGTRDWFWQIQDAIEQVAQNSKTGLIDLHEPLYSRPDLFADALHPNLEGAGIIAQTVYENITGDFGGLRLAQVFMNHMVLQQNSPHVFFGKANAGETVTATFNGEVQTCVANASGDWKLTFRPAPAGGLYQLEVSAGKNQTILLDDILVGEVWICAGQSNMEFELKHAASASAVVSAASDENLRLLNKKGIVRPDNTKWDSTVLEKVNRLHFFEGEWKKSTPDAAAEFSAIGYSFGKMLRENLDVPVGLIQISVGGAPVEAFIDRKTLEFDPHLVDVLNNWKHNDFIQDWCRQRAATNLELTENKQQRHPFEPAYIYEAGVQSLAGFPVAGVIFYQGESNAHNAAHYQNAFPALVQSWRTAFNQPEMPFYFAQLSSINRPSWPYFRDVQRQLAQSIPNTEMVVTSDLGDSLDVHPRQKIEVGERFANIALSNIYNVEGFAEGGPELNSVIQKNGKVILTFLNAGRIETSDDEPVRELEVAGRDGLFSNVKAEIQGNQILINSKDMAVKSIRYGWKPFSRGNLVNENGWPVSTFRVDVPYQLKKYNYENH</sequence>
<evidence type="ECO:0000259" key="3">
    <source>
        <dbReference type="Pfam" id="PF13472"/>
    </source>
</evidence>
<dbReference type="InterPro" id="IPR013830">
    <property type="entry name" value="SGNH_hydro"/>
</dbReference>
<feature type="domain" description="Sialate O-acetylesterase" evidence="2">
    <location>
        <begin position="490"/>
        <end position="593"/>
    </location>
</feature>
<dbReference type="Gene3D" id="2.60.40.10">
    <property type="entry name" value="Immunoglobulins"/>
    <property type="match status" value="1"/>
</dbReference>
<name>A0A1M6IF24_9BACT</name>
<evidence type="ECO:0000256" key="1">
    <source>
        <dbReference type="ARBA" id="ARBA00022801"/>
    </source>
</evidence>
<evidence type="ECO:0000259" key="2">
    <source>
        <dbReference type="Pfam" id="PF03629"/>
    </source>
</evidence>
<dbReference type="GO" id="GO:0005975">
    <property type="term" value="P:carbohydrate metabolic process"/>
    <property type="evidence" value="ECO:0007669"/>
    <property type="project" value="TreeGrafter"/>
</dbReference>
<dbReference type="SUPFAM" id="SSF52266">
    <property type="entry name" value="SGNH hydrolase"/>
    <property type="match status" value="2"/>
</dbReference>
<feature type="domain" description="SGNH hydrolase-type esterase" evidence="3">
    <location>
        <begin position="40"/>
        <end position="214"/>
    </location>
</feature>
<organism evidence="4 5">
    <name type="scientific">Tangfeifania diversioriginum</name>
    <dbReference type="NCBI Taxonomy" id="1168035"/>
    <lineage>
        <taxon>Bacteria</taxon>
        <taxon>Pseudomonadati</taxon>
        <taxon>Bacteroidota</taxon>
        <taxon>Bacteroidia</taxon>
        <taxon>Marinilabiliales</taxon>
        <taxon>Prolixibacteraceae</taxon>
        <taxon>Tangfeifania</taxon>
    </lineage>
</organism>
<evidence type="ECO:0000313" key="4">
    <source>
        <dbReference type="EMBL" id="SHJ33039.1"/>
    </source>
</evidence>
<gene>
    <name evidence="4" type="ORF">SAMN05444280_11681</name>
</gene>
<proteinExistence type="predicted"/>
<dbReference type="EMBL" id="FQZE01000016">
    <property type="protein sequence ID" value="SHJ33039.1"/>
    <property type="molecule type" value="Genomic_DNA"/>
</dbReference>
<dbReference type="STRING" id="1168035.SAMN05444280_11681"/>
<dbReference type="AlphaFoldDB" id="A0A1M6IF24"/>
<dbReference type="PANTHER" id="PTHR22901:SF0">
    <property type="entry name" value="SIALATE O-ACETYLESTERASE"/>
    <property type="match status" value="1"/>
</dbReference>
<dbReference type="Proteomes" id="UP000184050">
    <property type="component" value="Unassembled WGS sequence"/>
</dbReference>
<keyword evidence="1" id="KW-0378">Hydrolase</keyword>
<dbReference type="InterPro" id="IPR036514">
    <property type="entry name" value="SGNH_hydro_sf"/>
</dbReference>
<dbReference type="InterPro" id="IPR039329">
    <property type="entry name" value="SIAE"/>
</dbReference>
<dbReference type="RefSeq" id="WP_073169530.1">
    <property type="nucleotide sequence ID" value="NZ_FQZE01000016.1"/>
</dbReference>